<dbReference type="SUPFAM" id="SSF54427">
    <property type="entry name" value="NTF2-like"/>
    <property type="match status" value="2"/>
</dbReference>
<protein>
    <recommendedName>
        <fullName evidence="1">Enoyl reductase (ER) domain-containing protein</fullName>
    </recommendedName>
</protein>
<dbReference type="Gene3D" id="3.10.450.50">
    <property type="match status" value="2"/>
</dbReference>
<dbReference type="InterPro" id="IPR050700">
    <property type="entry name" value="YIM1/Zinc_Alcohol_DH_Fams"/>
</dbReference>
<name>A0ABP7TD71_9ACTN</name>
<dbReference type="PANTHER" id="PTHR11695">
    <property type="entry name" value="ALCOHOL DEHYDROGENASE RELATED"/>
    <property type="match status" value="1"/>
</dbReference>
<dbReference type="InterPro" id="IPR011032">
    <property type="entry name" value="GroES-like_sf"/>
</dbReference>
<dbReference type="CDD" id="cd05289">
    <property type="entry name" value="MDR_like_2"/>
    <property type="match status" value="1"/>
</dbReference>
<dbReference type="InterPro" id="IPR032710">
    <property type="entry name" value="NTF2-like_dom_sf"/>
</dbReference>
<sequence>MTNPDTPTMRAIRQDTHGSPDVLKEVELPRPQPGLSEILIAVRAAGVNPTDWWNRAQPMTASGLPLILGWDVSGVVEAVGTGVTLFKPGDEVFGMLPYPHGVGSHAEYVTGPARAFVHKPAGIDHVQAGALPLAALTAYQALVDTADIQPGQRVFIHAAAGGVGHLAVQIAKSRGAYVIGTASAAKHDFLRSLGVDEAVDYHAVDFTEAVKDVDVVLDSVSLDTAARARSLAVLRPGGTLVSILPVPVDPDELAGMAERGIRYEVLLVEADRVGVRAIADLVEAGALRAHVAATFPLAEAAKAHALGETGRTTGKIVLTVEGTVKTQVAAQVLRTVFDGGDTTVVERHVRPDYIQHNPLAPDGPEAMKAFGAGMREQFPDATFDVLRVISEGDLVLLHSRGVLVPGTPGMAVFDIFRFQDGKIAEHWDILQEVPATTANGNDMFSTLSRPQVEVPGERWFTAYNKKLVTAFVDQLLVRKDLTAIDTYVGPEYHQHSPNFPDGVAGVKAGAGAYFAQFPQLRITPKRIIAEGDLVAVHSHYVETPGERGRAVIDLFRVRDGKIVEHWDAVQDVPETAANDNTMF</sequence>
<keyword evidence="3" id="KW-1185">Reference proteome</keyword>
<gene>
    <name evidence="2" type="ORF">GCM10022232_82520</name>
</gene>
<dbReference type="InterPro" id="IPR009959">
    <property type="entry name" value="Cyclase_SnoaL-like"/>
</dbReference>
<dbReference type="SUPFAM" id="SSF51735">
    <property type="entry name" value="NAD(P)-binding Rossmann-fold domains"/>
    <property type="match status" value="1"/>
</dbReference>
<dbReference type="Pfam" id="PF13602">
    <property type="entry name" value="ADH_zinc_N_2"/>
    <property type="match status" value="1"/>
</dbReference>
<dbReference type="EMBL" id="BAAAZX010000036">
    <property type="protein sequence ID" value="GAA4024623.1"/>
    <property type="molecule type" value="Genomic_DNA"/>
</dbReference>
<dbReference type="Gene3D" id="3.90.180.10">
    <property type="entry name" value="Medium-chain alcohol dehydrogenases, catalytic domain"/>
    <property type="match status" value="1"/>
</dbReference>
<dbReference type="InterPro" id="IPR013154">
    <property type="entry name" value="ADH-like_N"/>
</dbReference>
<dbReference type="PANTHER" id="PTHR11695:SF294">
    <property type="entry name" value="RETICULON-4-INTERACTING PROTEIN 1, MITOCHONDRIAL"/>
    <property type="match status" value="1"/>
</dbReference>
<evidence type="ECO:0000313" key="2">
    <source>
        <dbReference type="EMBL" id="GAA4024623.1"/>
    </source>
</evidence>
<proteinExistence type="predicted"/>
<dbReference type="Gene3D" id="3.40.50.720">
    <property type="entry name" value="NAD(P)-binding Rossmann-like Domain"/>
    <property type="match status" value="1"/>
</dbReference>
<evidence type="ECO:0000313" key="3">
    <source>
        <dbReference type="Proteomes" id="UP001500456"/>
    </source>
</evidence>
<comment type="caution">
    <text evidence="2">The sequence shown here is derived from an EMBL/GenBank/DDBJ whole genome shotgun (WGS) entry which is preliminary data.</text>
</comment>
<dbReference type="SMART" id="SM00829">
    <property type="entry name" value="PKS_ER"/>
    <property type="match status" value="1"/>
</dbReference>
<dbReference type="Pfam" id="PF12680">
    <property type="entry name" value="SnoaL_2"/>
    <property type="match status" value="1"/>
</dbReference>
<dbReference type="InterPro" id="IPR037401">
    <property type="entry name" value="SnoaL-like"/>
</dbReference>
<feature type="domain" description="Enoyl reductase (ER)" evidence="1">
    <location>
        <begin position="18"/>
        <end position="318"/>
    </location>
</feature>
<dbReference type="SUPFAM" id="SSF50129">
    <property type="entry name" value="GroES-like"/>
    <property type="match status" value="1"/>
</dbReference>
<dbReference type="Pfam" id="PF08240">
    <property type="entry name" value="ADH_N"/>
    <property type="match status" value="1"/>
</dbReference>
<dbReference type="Pfam" id="PF07366">
    <property type="entry name" value="SnoaL"/>
    <property type="match status" value="1"/>
</dbReference>
<organism evidence="2 3">
    <name type="scientific">Streptomyces plumbiresistens</name>
    <dbReference type="NCBI Taxonomy" id="511811"/>
    <lineage>
        <taxon>Bacteria</taxon>
        <taxon>Bacillati</taxon>
        <taxon>Actinomycetota</taxon>
        <taxon>Actinomycetes</taxon>
        <taxon>Kitasatosporales</taxon>
        <taxon>Streptomycetaceae</taxon>
        <taxon>Streptomyces</taxon>
    </lineage>
</organism>
<evidence type="ECO:0000259" key="1">
    <source>
        <dbReference type="SMART" id="SM00829"/>
    </source>
</evidence>
<dbReference type="InterPro" id="IPR020843">
    <property type="entry name" value="ER"/>
</dbReference>
<dbReference type="Proteomes" id="UP001500456">
    <property type="component" value="Unassembled WGS sequence"/>
</dbReference>
<accession>A0ABP7TD71</accession>
<dbReference type="InterPro" id="IPR036291">
    <property type="entry name" value="NAD(P)-bd_dom_sf"/>
</dbReference>
<reference evidence="3" key="1">
    <citation type="journal article" date="2019" name="Int. J. Syst. Evol. Microbiol.">
        <title>The Global Catalogue of Microorganisms (GCM) 10K type strain sequencing project: providing services to taxonomists for standard genome sequencing and annotation.</title>
        <authorList>
            <consortium name="The Broad Institute Genomics Platform"/>
            <consortium name="The Broad Institute Genome Sequencing Center for Infectious Disease"/>
            <person name="Wu L."/>
            <person name="Ma J."/>
        </authorList>
    </citation>
    <scope>NUCLEOTIDE SEQUENCE [LARGE SCALE GENOMIC DNA]</scope>
    <source>
        <strain evidence="3">JCM 16924</strain>
    </source>
</reference>